<keyword evidence="7" id="KW-1185">Reference proteome</keyword>
<dbReference type="Pfam" id="PF07690">
    <property type="entry name" value="MFS_1"/>
    <property type="match status" value="1"/>
</dbReference>
<dbReference type="Proteomes" id="UP000809349">
    <property type="component" value="Unassembled WGS sequence"/>
</dbReference>
<comment type="caution">
    <text evidence="6">The sequence shown here is derived from an EMBL/GenBank/DDBJ whole genome shotgun (WGS) entry which is preliminary data.</text>
</comment>
<evidence type="ECO:0000256" key="2">
    <source>
        <dbReference type="ARBA" id="ARBA00022989"/>
    </source>
</evidence>
<keyword evidence="2 4" id="KW-1133">Transmembrane helix</keyword>
<feature type="domain" description="Major facilitator superfamily (MFS) profile" evidence="5">
    <location>
        <begin position="14"/>
        <end position="412"/>
    </location>
</feature>
<feature type="transmembrane region" description="Helical" evidence="4">
    <location>
        <begin position="264"/>
        <end position="287"/>
    </location>
</feature>
<keyword evidence="3 4" id="KW-0472">Membrane</keyword>
<feature type="transmembrane region" description="Helical" evidence="4">
    <location>
        <begin position="77"/>
        <end position="99"/>
    </location>
</feature>
<evidence type="ECO:0000256" key="1">
    <source>
        <dbReference type="ARBA" id="ARBA00022692"/>
    </source>
</evidence>
<reference evidence="6 7" key="1">
    <citation type="submission" date="2021-08" db="EMBL/GenBank/DDBJ databases">
        <title>Massilia sp. R798.</title>
        <authorList>
            <person name="Baek J.H."/>
            <person name="Jung H.S."/>
            <person name="Kim K.R."/>
            <person name="Jeon C.O."/>
        </authorList>
    </citation>
    <scope>NUCLEOTIDE SEQUENCE [LARGE SCALE GENOMIC DNA]</scope>
    <source>
        <strain evidence="6 7">R798</strain>
    </source>
</reference>
<dbReference type="RefSeq" id="WP_223468747.1">
    <property type="nucleotide sequence ID" value="NZ_JAFBIL020000005.1"/>
</dbReference>
<feature type="transmembrane region" description="Helical" evidence="4">
    <location>
        <begin position="43"/>
        <end position="65"/>
    </location>
</feature>
<dbReference type="Gene3D" id="1.20.1250.20">
    <property type="entry name" value="MFS general substrate transporter like domains"/>
    <property type="match status" value="2"/>
</dbReference>
<evidence type="ECO:0000256" key="3">
    <source>
        <dbReference type="ARBA" id="ARBA00023136"/>
    </source>
</evidence>
<accession>A0ABS7SQN6</accession>
<dbReference type="CDD" id="cd17355">
    <property type="entry name" value="MFS_YcxA_like"/>
    <property type="match status" value="1"/>
</dbReference>
<dbReference type="PROSITE" id="PS50850">
    <property type="entry name" value="MFS"/>
    <property type="match status" value="1"/>
</dbReference>
<dbReference type="InterPro" id="IPR050327">
    <property type="entry name" value="Proton-linked_MCT"/>
</dbReference>
<feature type="transmembrane region" description="Helical" evidence="4">
    <location>
        <begin position="169"/>
        <end position="188"/>
    </location>
</feature>
<sequence length="422" mass="43659">MSTQPEMTPRAAWALILTASAILMITMGARLTSGLFLSPINTATGLGIASVSFALAIGQFMWGAAQPVFGAVADKYGSGRVIVMGGVMLAAGLAATPFVSSEWGLILTMGLLSAAGAGAGSFSILIGATAQRLPVHRRPFAAGFINAGGSFGQFVFAPLMQAIIASTGWIAAMFTMAAASLLTIPLAWPLRTRKAAPAPAAAADASEAIPAPPPAAPGIGLGAQVRIAMRDRSYLCLHLGFFTCGFHIAFLVTHLPGEVALCNLAAGVSAAALALIGLFNIAGSLTVGALSTRYRMKSLLVWIYAARAVIIGIYLLSPKTAMTFYVLAAALGFTWLATVPPTAGLVGKLFGMRYLSTLFGLTLLSHQIGGFFGAWLGGLSFVTYGDYTWMWYIDIVLAIGAALVNLPIREAKVVRAPAAAKA</sequence>
<evidence type="ECO:0000256" key="4">
    <source>
        <dbReference type="SAM" id="Phobius"/>
    </source>
</evidence>
<protein>
    <submittedName>
        <fullName evidence="6">MFS transporter</fullName>
    </submittedName>
</protein>
<gene>
    <name evidence="6" type="ORF">I4X03_013395</name>
</gene>
<dbReference type="PANTHER" id="PTHR11360">
    <property type="entry name" value="MONOCARBOXYLATE TRANSPORTER"/>
    <property type="match status" value="1"/>
</dbReference>
<proteinExistence type="predicted"/>
<feature type="transmembrane region" description="Helical" evidence="4">
    <location>
        <begin position="389"/>
        <end position="408"/>
    </location>
</feature>
<feature type="transmembrane region" description="Helical" evidence="4">
    <location>
        <begin position="322"/>
        <end position="346"/>
    </location>
</feature>
<name>A0ABS7SQN6_9BURK</name>
<feature type="transmembrane region" description="Helical" evidence="4">
    <location>
        <begin position="105"/>
        <end position="128"/>
    </location>
</feature>
<feature type="transmembrane region" description="Helical" evidence="4">
    <location>
        <begin position="234"/>
        <end position="252"/>
    </location>
</feature>
<dbReference type="EMBL" id="JAFBIL020000005">
    <property type="protein sequence ID" value="MBZ2208256.1"/>
    <property type="molecule type" value="Genomic_DNA"/>
</dbReference>
<evidence type="ECO:0000259" key="5">
    <source>
        <dbReference type="PROSITE" id="PS50850"/>
    </source>
</evidence>
<dbReference type="InterPro" id="IPR011701">
    <property type="entry name" value="MFS"/>
</dbReference>
<feature type="transmembrane region" description="Helical" evidence="4">
    <location>
        <begin position="12"/>
        <end position="31"/>
    </location>
</feature>
<organism evidence="6 7">
    <name type="scientific">Massilia soli</name>
    <dbReference type="NCBI Taxonomy" id="2792854"/>
    <lineage>
        <taxon>Bacteria</taxon>
        <taxon>Pseudomonadati</taxon>
        <taxon>Pseudomonadota</taxon>
        <taxon>Betaproteobacteria</taxon>
        <taxon>Burkholderiales</taxon>
        <taxon>Oxalobacteraceae</taxon>
        <taxon>Telluria group</taxon>
        <taxon>Massilia</taxon>
    </lineage>
</organism>
<feature type="transmembrane region" description="Helical" evidence="4">
    <location>
        <begin position="299"/>
        <end position="316"/>
    </location>
</feature>
<dbReference type="PANTHER" id="PTHR11360:SF284">
    <property type="entry name" value="EG:103B4.3 PROTEIN-RELATED"/>
    <property type="match status" value="1"/>
</dbReference>
<feature type="transmembrane region" description="Helical" evidence="4">
    <location>
        <begin position="358"/>
        <end position="377"/>
    </location>
</feature>
<dbReference type="InterPro" id="IPR036259">
    <property type="entry name" value="MFS_trans_sf"/>
</dbReference>
<evidence type="ECO:0000313" key="6">
    <source>
        <dbReference type="EMBL" id="MBZ2208256.1"/>
    </source>
</evidence>
<feature type="transmembrane region" description="Helical" evidence="4">
    <location>
        <begin position="140"/>
        <end position="163"/>
    </location>
</feature>
<dbReference type="SUPFAM" id="SSF103473">
    <property type="entry name" value="MFS general substrate transporter"/>
    <property type="match status" value="1"/>
</dbReference>
<dbReference type="InterPro" id="IPR020846">
    <property type="entry name" value="MFS_dom"/>
</dbReference>
<keyword evidence="1 4" id="KW-0812">Transmembrane</keyword>
<evidence type="ECO:0000313" key="7">
    <source>
        <dbReference type="Proteomes" id="UP000809349"/>
    </source>
</evidence>